<dbReference type="AlphaFoldDB" id="A0A2S0WCW5"/>
<evidence type="ECO:0000313" key="5">
    <source>
        <dbReference type="EMBL" id="AWB83609.1"/>
    </source>
</evidence>
<dbReference type="GO" id="GO:0016020">
    <property type="term" value="C:membrane"/>
    <property type="evidence" value="ECO:0007669"/>
    <property type="project" value="UniProtKB-SubCell"/>
</dbReference>
<dbReference type="PANTHER" id="PTHR43471:SF3">
    <property type="entry name" value="ABC TRANSPORTER PERMEASE PROTEIN NATB"/>
    <property type="match status" value="1"/>
</dbReference>
<dbReference type="RefSeq" id="WP_108403599.1">
    <property type="nucleotide sequence ID" value="NZ_CP026948.1"/>
</dbReference>
<protein>
    <submittedName>
        <fullName evidence="5">ABC transporter permease</fullName>
    </submittedName>
</protein>
<dbReference type="OrthoDB" id="3268959at2"/>
<dbReference type="Proteomes" id="UP000244754">
    <property type="component" value="Chromosome"/>
</dbReference>
<gene>
    <name evidence="5" type="ORF">C3E79_03175</name>
</gene>
<sequence length="398" mass="41713">MTGSTHYSPVHTMRTTALREIELLIRMKSIWATVILLLVGIVGFSAFLGWQANKAEDDLRSPLAVVGAPAEAFAGTSFEPREAQSRQEAEDLVLSGEVKAAVVATPQGFEVLASGEPPLSTVSQVQTIATGLAQAEALGQLGVSPEDYAASLPPAEVTANDVSAESTPDADPADGARMGTAIATVFISIFTVFIFAANVGSRVTVEKSSRVIELILSAVRPLDFLAGKIVGNVLFGLAATVFIVGVGAASFALAGLTESITISWGILPLMAVGWLLSMLFFSTLYAAAGAIVQRTEDLQSTQGPILILMMAAMYVPLFGIDSTDATWMQVASWIPPVSFFTAPLTYAAGDFSMAQLVSSLALGLVATVAAMWVAAKIYRNSVLNNGSKMTWAQALKAS</sequence>
<dbReference type="Pfam" id="PF12698">
    <property type="entry name" value="ABC2_membrane_3"/>
    <property type="match status" value="1"/>
</dbReference>
<evidence type="ECO:0000256" key="3">
    <source>
        <dbReference type="ARBA" id="ARBA00022989"/>
    </source>
</evidence>
<accession>A0A2S0WCW5</accession>
<keyword evidence="3" id="KW-1133">Transmembrane helix</keyword>
<proteinExistence type="predicted"/>
<dbReference type="InterPro" id="IPR013525">
    <property type="entry name" value="ABC2_TM"/>
</dbReference>
<evidence type="ECO:0000313" key="6">
    <source>
        <dbReference type="Proteomes" id="UP000244754"/>
    </source>
</evidence>
<evidence type="ECO:0000256" key="1">
    <source>
        <dbReference type="ARBA" id="ARBA00004141"/>
    </source>
</evidence>
<evidence type="ECO:0000256" key="2">
    <source>
        <dbReference type="ARBA" id="ARBA00022692"/>
    </source>
</evidence>
<organism evidence="5 6">
    <name type="scientific">Corynebacterium liangguodongii</name>
    <dbReference type="NCBI Taxonomy" id="2079535"/>
    <lineage>
        <taxon>Bacteria</taxon>
        <taxon>Bacillati</taxon>
        <taxon>Actinomycetota</taxon>
        <taxon>Actinomycetes</taxon>
        <taxon>Mycobacteriales</taxon>
        <taxon>Corynebacteriaceae</taxon>
        <taxon>Corynebacterium</taxon>
    </lineage>
</organism>
<dbReference type="GO" id="GO:0140359">
    <property type="term" value="F:ABC-type transporter activity"/>
    <property type="evidence" value="ECO:0007669"/>
    <property type="project" value="InterPro"/>
</dbReference>
<dbReference type="KEGG" id="clia:C3E79_03175"/>
<evidence type="ECO:0000256" key="4">
    <source>
        <dbReference type="ARBA" id="ARBA00023136"/>
    </source>
</evidence>
<keyword evidence="4" id="KW-0472">Membrane</keyword>
<keyword evidence="6" id="KW-1185">Reference proteome</keyword>
<reference evidence="6" key="1">
    <citation type="submission" date="2018-01" db="EMBL/GenBank/DDBJ databases">
        <authorList>
            <person name="Li J."/>
        </authorList>
    </citation>
    <scope>NUCLEOTIDE SEQUENCE [LARGE SCALE GENOMIC DNA]</scope>
    <source>
        <strain evidence="6">2184</strain>
    </source>
</reference>
<dbReference type="PANTHER" id="PTHR43471">
    <property type="entry name" value="ABC TRANSPORTER PERMEASE"/>
    <property type="match status" value="1"/>
</dbReference>
<keyword evidence="2" id="KW-0812">Transmembrane</keyword>
<comment type="subcellular location">
    <subcellularLocation>
        <location evidence="1">Membrane</location>
        <topology evidence="1">Multi-pass membrane protein</topology>
    </subcellularLocation>
</comment>
<name>A0A2S0WCW5_9CORY</name>
<dbReference type="EMBL" id="CP026948">
    <property type="protein sequence ID" value="AWB83609.1"/>
    <property type="molecule type" value="Genomic_DNA"/>
</dbReference>